<dbReference type="RefSeq" id="WP_079641861.1">
    <property type="nucleotide sequence ID" value="NZ_FUZF01000003.1"/>
</dbReference>
<dbReference type="OrthoDB" id="708105at2"/>
<gene>
    <name evidence="1" type="ORF">SAMN05660841_01040</name>
</gene>
<evidence type="ECO:0000313" key="1">
    <source>
        <dbReference type="EMBL" id="SKB53362.1"/>
    </source>
</evidence>
<dbReference type="STRING" id="1513896.SAMN05660841_01040"/>
<dbReference type="Proteomes" id="UP000190150">
    <property type="component" value="Unassembled WGS sequence"/>
</dbReference>
<reference evidence="2" key="1">
    <citation type="submission" date="2017-02" db="EMBL/GenBank/DDBJ databases">
        <authorList>
            <person name="Varghese N."/>
            <person name="Submissions S."/>
        </authorList>
    </citation>
    <scope>NUCLEOTIDE SEQUENCE [LARGE SCALE GENOMIC DNA]</scope>
    <source>
        <strain evidence="2">DSM 24091</strain>
    </source>
</reference>
<evidence type="ECO:0008006" key="3">
    <source>
        <dbReference type="Google" id="ProtNLM"/>
    </source>
</evidence>
<evidence type="ECO:0000313" key="2">
    <source>
        <dbReference type="Proteomes" id="UP000190150"/>
    </source>
</evidence>
<protein>
    <recommendedName>
        <fullName evidence="3">DUF937 domain-containing protein</fullName>
    </recommendedName>
</protein>
<dbReference type="AlphaFoldDB" id="A0A1T5C161"/>
<proteinExistence type="predicted"/>
<name>A0A1T5C161_9SPHI</name>
<dbReference type="Pfam" id="PF06078">
    <property type="entry name" value="DUF937"/>
    <property type="match status" value="1"/>
</dbReference>
<dbReference type="EMBL" id="FUZF01000003">
    <property type="protein sequence ID" value="SKB53362.1"/>
    <property type="molecule type" value="Genomic_DNA"/>
</dbReference>
<accession>A0A1T5C161</accession>
<dbReference type="InterPro" id="IPR009282">
    <property type="entry name" value="DUF937"/>
</dbReference>
<organism evidence="1 2">
    <name type="scientific">Sphingobacterium nematocida</name>
    <dbReference type="NCBI Taxonomy" id="1513896"/>
    <lineage>
        <taxon>Bacteria</taxon>
        <taxon>Pseudomonadati</taxon>
        <taxon>Bacteroidota</taxon>
        <taxon>Sphingobacteriia</taxon>
        <taxon>Sphingobacteriales</taxon>
        <taxon>Sphingobacteriaceae</taxon>
        <taxon>Sphingobacterium</taxon>
    </lineage>
</organism>
<sequence>MNITDLVTGGIGSKAISSIANLLNIEESKAKWLVAAAVPLMIAALNYNAKKDPSKEEGINKALDQHSGGILGQLGGLLGQGPSDDDNKIVNHMFGTNTEMVKDNLSAKTGISTDKIGSVLAILAPLVMGYLGKQKQEQSSGGGIGDLLGGLMGGQSSSSAGGGILGSILGSVLGGSKEDTQQAPTEAGGLGDLVGDFFNKGKDANQKGSVLDSLVGMFIK</sequence>
<keyword evidence="2" id="KW-1185">Reference proteome</keyword>